<keyword evidence="10" id="KW-0687">Ribonucleoprotein</keyword>
<proteinExistence type="predicted"/>
<gene>
    <name evidence="10" type="primary">smb1</name>
    <name evidence="10" type="ORF">H2204_009568</name>
</gene>
<dbReference type="GO" id="GO:0003723">
    <property type="term" value="F:RNA binding"/>
    <property type="evidence" value="ECO:0007669"/>
    <property type="project" value="InterPro"/>
</dbReference>
<evidence type="ECO:0000256" key="5">
    <source>
        <dbReference type="ARBA" id="ARBA00023163"/>
    </source>
</evidence>
<reference evidence="10" key="1">
    <citation type="submission" date="2022-10" db="EMBL/GenBank/DDBJ databases">
        <title>Culturing micro-colonial fungi from biological soil crusts in the Mojave desert and describing Neophaeococcomyces mojavensis, and introducing the new genera and species Taxawa tesnikishii.</title>
        <authorList>
            <person name="Kurbessoian T."/>
            <person name="Stajich J.E."/>
        </authorList>
    </citation>
    <scope>NUCLEOTIDE SEQUENCE</scope>
    <source>
        <strain evidence="10">TK_35</strain>
    </source>
</reference>
<dbReference type="InterPro" id="IPR036864">
    <property type="entry name" value="Zn2-C6_fun-type_DNA-bd_sf"/>
</dbReference>
<accession>A0AA38XXX6</accession>
<dbReference type="InterPro" id="IPR010920">
    <property type="entry name" value="LSM_dom_sf"/>
</dbReference>
<keyword evidence="3" id="KW-0805">Transcription regulation</keyword>
<dbReference type="SUPFAM" id="SSF57701">
    <property type="entry name" value="Zn2/Cys6 DNA-binding domain"/>
    <property type="match status" value="1"/>
</dbReference>
<keyword evidence="11" id="KW-1185">Reference proteome</keyword>
<keyword evidence="2" id="KW-0862">Zinc</keyword>
<keyword evidence="5" id="KW-0804">Transcription</keyword>
<feature type="compositionally biased region" description="Pro residues" evidence="8">
    <location>
        <begin position="178"/>
        <end position="216"/>
    </location>
</feature>
<dbReference type="InterPro" id="IPR052360">
    <property type="entry name" value="Transcr_Regulatory_Proteins"/>
</dbReference>
<dbReference type="PANTHER" id="PTHR36206:SF12">
    <property type="entry name" value="ASPERCRYPTIN BIOSYNTHESIS CLUSTER-SPECIFIC TRANSCRIPTION REGULATOR ATNN-RELATED"/>
    <property type="match status" value="1"/>
</dbReference>
<comment type="caution">
    <text evidence="10">The sequence shown here is derived from an EMBL/GenBank/DDBJ whole genome shotgun (WGS) entry which is preliminary data.</text>
</comment>
<feature type="region of interest" description="Disordered" evidence="8">
    <location>
        <begin position="95"/>
        <end position="117"/>
    </location>
</feature>
<keyword evidence="6" id="KW-0539">Nucleus</keyword>
<feature type="region of interest" description="Disordered" evidence="8">
    <location>
        <begin position="144"/>
        <end position="218"/>
    </location>
</feature>
<keyword evidence="4" id="KW-0238">DNA-binding</keyword>
<dbReference type="Proteomes" id="UP001172681">
    <property type="component" value="Unassembled WGS sequence"/>
</dbReference>
<dbReference type="InterPro" id="IPR047575">
    <property type="entry name" value="Sm"/>
</dbReference>
<dbReference type="FunFam" id="2.30.30.100:FF:000047">
    <property type="entry name" value="Small nuclear ribonucleoprotein SmB, putative"/>
    <property type="match status" value="1"/>
</dbReference>
<dbReference type="GO" id="GO:0003677">
    <property type="term" value="F:DNA binding"/>
    <property type="evidence" value="ECO:0007669"/>
    <property type="project" value="UniProtKB-KW"/>
</dbReference>
<evidence type="ECO:0000259" key="9">
    <source>
        <dbReference type="PROSITE" id="PS52002"/>
    </source>
</evidence>
<evidence type="ECO:0000313" key="11">
    <source>
        <dbReference type="Proteomes" id="UP001172681"/>
    </source>
</evidence>
<dbReference type="Pfam" id="PF01423">
    <property type="entry name" value="LSM"/>
    <property type="match status" value="1"/>
</dbReference>
<dbReference type="PROSITE" id="PS52002">
    <property type="entry name" value="SM"/>
    <property type="match status" value="1"/>
</dbReference>
<dbReference type="GO" id="GO:0000981">
    <property type="term" value="F:DNA-binding transcription factor activity, RNA polymerase II-specific"/>
    <property type="evidence" value="ECO:0007669"/>
    <property type="project" value="InterPro"/>
</dbReference>
<dbReference type="CDD" id="cd01717">
    <property type="entry name" value="Sm_B"/>
    <property type="match status" value="1"/>
</dbReference>
<dbReference type="GO" id="GO:1990904">
    <property type="term" value="C:ribonucleoprotein complex"/>
    <property type="evidence" value="ECO:0007669"/>
    <property type="project" value="UniProtKB-KW"/>
</dbReference>
<evidence type="ECO:0000256" key="4">
    <source>
        <dbReference type="ARBA" id="ARBA00023125"/>
    </source>
</evidence>
<evidence type="ECO:0000256" key="6">
    <source>
        <dbReference type="ARBA" id="ARBA00023242"/>
    </source>
</evidence>
<dbReference type="AlphaFoldDB" id="A0AA38XXX6"/>
<dbReference type="InterPro" id="IPR001163">
    <property type="entry name" value="Sm_dom_euk/arc"/>
</dbReference>
<feature type="compositionally biased region" description="Gly residues" evidence="8">
    <location>
        <begin position="152"/>
        <end position="162"/>
    </location>
</feature>
<dbReference type="Gene3D" id="2.30.30.100">
    <property type="match status" value="1"/>
</dbReference>
<dbReference type="GO" id="GO:0008270">
    <property type="term" value="F:zinc ion binding"/>
    <property type="evidence" value="ECO:0007669"/>
    <property type="project" value="InterPro"/>
</dbReference>
<keyword evidence="1" id="KW-0479">Metal-binding</keyword>
<feature type="compositionally biased region" description="Low complexity" evidence="8">
    <location>
        <begin position="563"/>
        <end position="585"/>
    </location>
</feature>
<dbReference type="InterPro" id="IPR001138">
    <property type="entry name" value="Zn2Cys6_DnaBD"/>
</dbReference>
<evidence type="ECO:0000256" key="1">
    <source>
        <dbReference type="ARBA" id="ARBA00022723"/>
    </source>
</evidence>
<evidence type="ECO:0000256" key="8">
    <source>
        <dbReference type="SAM" id="MobiDB-lite"/>
    </source>
</evidence>
<sequence>MANKQGKMQNLINYRMRVTMKDGRQMTGQMLAFDKHMNLVLADTEEFRKVKRKQNRSGAPPAPGSAAAAAAVEAEEKRTLGLVILRGTNIVSCSVEGPPPSDPSARLGQSAPGGTATALQAGAGISKPAGRGLPVGLGGPAAGIGGPPPPGGFGFPPGGFPGGAPPPGFGGRGGPGAPGGPPPGFGGPPPGFGGPPGGPPAGFQPPPGFQGGPPPQVRRVKCDENKPACDKCTSTGRKCDGYSSEDDPKATGQVLSARPSHFVNVSAHEFRAFQFFHEQTRFQLSGFHDCELWDMLVLQAAQEDIAVRHALVAFSTLHEAFARRSREHDDDQTASDQLALRQYNLAIRRHLDRLGGSDFPCNLDERAMVPCLIFIGIETIGYDAWDAQRSRSSISYRPLPTIPSAFASATEARDVWEMYWHIYTAASARESQVAAPYDIDAEPLYDNHKRQQDYTRPDFWVAGFLKWSESLEVTIRLSTSTSTSTGGQTSAPPVSQKEQCALKILQMYRLLNDTLVDMVSRQTLEDLEIDSQMHWDHSTPIFEQMLDLAESVLAVEADTGPHSSSPTSTFTTTTTTTTDSPLLPCSSLMSTPPTLMEPSTTPKSRPVFTLDTSIVSPIYDIAKRSRDPMVRRRAISLLYTYPRHEGMYDGVLYARVAQRIMQLEEGRLDHQPTSASDVPDWARLSGVRLVFDLEKRRLILRYERCRDKHHPFRVPVEEIIDLD</sequence>
<dbReference type="PANTHER" id="PTHR36206">
    <property type="entry name" value="ASPERCRYPTIN BIOSYNTHESIS CLUSTER-SPECIFIC TRANSCRIPTION REGULATOR ATNN-RELATED"/>
    <property type="match status" value="1"/>
</dbReference>
<evidence type="ECO:0000313" key="10">
    <source>
        <dbReference type="EMBL" id="KAJ9628166.1"/>
    </source>
</evidence>
<evidence type="ECO:0000256" key="7">
    <source>
        <dbReference type="ARBA" id="ARBA00025892"/>
    </source>
</evidence>
<dbReference type="SUPFAM" id="SSF50182">
    <property type="entry name" value="Sm-like ribonucleoproteins"/>
    <property type="match status" value="1"/>
</dbReference>
<feature type="region of interest" description="Disordered" evidence="8">
    <location>
        <begin position="558"/>
        <end position="585"/>
    </location>
</feature>
<comment type="subunit">
    <text evidence="7">Component of the heptameric LSM1-LSM7 complex, which consists of LSM1, LSM2, LSM3, LSM4, LSM5, LSM6 and LSM7. Component of the heptameric LSM2-LSM8 complex, which consists of LSM2, LSM3, LSM4, LSM5, LSM6, LSM7 and LSM8. The LSm subunits form a seven-membered ring structure with a doughnut shape.</text>
</comment>
<evidence type="ECO:0000256" key="2">
    <source>
        <dbReference type="ARBA" id="ARBA00022833"/>
    </source>
</evidence>
<dbReference type="EMBL" id="JAPDRN010000075">
    <property type="protein sequence ID" value="KAJ9628166.1"/>
    <property type="molecule type" value="Genomic_DNA"/>
</dbReference>
<organism evidence="10 11">
    <name type="scientific">Knufia peltigerae</name>
    <dbReference type="NCBI Taxonomy" id="1002370"/>
    <lineage>
        <taxon>Eukaryota</taxon>
        <taxon>Fungi</taxon>
        <taxon>Dikarya</taxon>
        <taxon>Ascomycota</taxon>
        <taxon>Pezizomycotina</taxon>
        <taxon>Eurotiomycetes</taxon>
        <taxon>Chaetothyriomycetidae</taxon>
        <taxon>Chaetothyriales</taxon>
        <taxon>Trichomeriaceae</taxon>
        <taxon>Knufia</taxon>
    </lineage>
</organism>
<protein>
    <submittedName>
        <fullName evidence="10">Small nuclear ribonucleoprotein-associated protein B</fullName>
    </submittedName>
</protein>
<evidence type="ECO:0000256" key="3">
    <source>
        <dbReference type="ARBA" id="ARBA00023015"/>
    </source>
</evidence>
<feature type="domain" description="Sm" evidence="9">
    <location>
        <begin position="3"/>
        <end position="99"/>
    </location>
</feature>
<dbReference type="SMART" id="SM00651">
    <property type="entry name" value="Sm"/>
    <property type="match status" value="1"/>
</dbReference>
<name>A0AA38XXX6_9EURO</name>
<dbReference type="Pfam" id="PF00172">
    <property type="entry name" value="Zn_clus"/>
    <property type="match status" value="1"/>
</dbReference>
<dbReference type="CDD" id="cd00067">
    <property type="entry name" value="GAL4"/>
    <property type="match status" value="1"/>
</dbReference>